<gene>
    <name evidence="3" type="ORF">SNE35_27395</name>
</gene>
<dbReference type="PROSITE" id="PS50405">
    <property type="entry name" value="GST_CTER"/>
    <property type="match status" value="1"/>
</dbReference>
<feature type="domain" description="GST N-terminal" evidence="1">
    <location>
        <begin position="1"/>
        <end position="82"/>
    </location>
</feature>
<accession>A0ABU5DPL0</accession>
<evidence type="ECO:0000313" key="3">
    <source>
        <dbReference type="EMBL" id="MDY0748253.1"/>
    </source>
</evidence>
<dbReference type="InterPro" id="IPR010987">
    <property type="entry name" value="Glutathione-S-Trfase_C-like"/>
</dbReference>
<dbReference type="PANTHER" id="PTHR44051:SF2">
    <property type="entry name" value="HYPOTHETICAL GLUTATHIONE S-TRANSFERASE LIKE PROTEIN"/>
    <property type="match status" value="1"/>
</dbReference>
<evidence type="ECO:0000313" key="4">
    <source>
        <dbReference type="Proteomes" id="UP001285263"/>
    </source>
</evidence>
<dbReference type="Proteomes" id="UP001285263">
    <property type="component" value="Unassembled WGS sequence"/>
</dbReference>
<feature type="domain" description="GST C-terminal" evidence="2">
    <location>
        <begin position="88"/>
        <end position="211"/>
    </location>
</feature>
<dbReference type="PROSITE" id="PS50404">
    <property type="entry name" value="GST_NTER"/>
    <property type="match status" value="1"/>
</dbReference>
<dbReference type="Gene3D" id="1.20.1050.10">
    <property type="match status" value="1"/>
</dbReference>
<dbReference type="InterPro" id="IPR036282">
    <property type="entry name" value="Glutathione-S-Trfase_C_sf"/>
</dbReference>
<comment type="caution">
    <text evidence="3">The sequence shown here is derived from an EMBL/GenBank/DDBJ whole genome shotgun (WGS) entry which is preliminary data.</text>
</comment>
<name>A0ABU5DPL0_9BURK</name>
<reference evidence="3 4" key="1">
    <citation type="submission" date="2023-11" db="EMBL/GenBank/DDBJ databases">
        <title>Paucibacter sp. nov., isolated from fresh soil in Korea.</title>
        <authorList>
            <person name="Le N.T.T."/>
        </authorList>
    </citation>
    <scope>NUCLEOTIDE SEQUENCE [LARGE SCALE GENOMIC DNA]</scope>
    <source>
        <strain evidence="3 4">R3-3</strain>
    </source>
</reference>
<dbReference type="Pfam" id="PF00043">
    <property type="entry name" value="GST_C"/>
    <property type="match status" value="1"/>
</dbReference>
<dbReference type="Gene3D" id="3.40.30.10">
    <property type="entry name" value="Glutaredoxin"/>
    <property type="match status" value="1"/>
</dbReference>
<dbReference type="CDD" id="cd03056">
    <property type="entry name" value="GST_N_4"/>
    <property type="match status" value="1"/>
</dbReference>
<dbReference type="Pfam" id="PF13417">
    <property type="entry name" value="GST_N_3"/>
    <property type="match status" value="1"/>
</dbReference>
<dbReference type="InterPro" id="IPR036249">
    <property type="entry name" value="Thioredoxin-like_sf"/>
</dbReference>
<dbReference type="SFLD" id="SFLDS00019">
    <property type="entry name" value="Glutathione_Transferase_(cytos"/>
    <property type="match status" value="1"/>
</dbReference>
<dbReference type="SUPFAM" id="SSF52833">
    <property type="entry name" value="Thioredoxin-like"/>
    <property type="match status" value="1"/>
</dbReference>
<evidence type="ECO:0000259" key="1">
    <source>
        <dbReference type="PROSITE" id="PS50404"/>
    </source>
</evidence>
<dbReference type="InterPro" id="IPR040079">
    <property type="entry name" value="Glutathione_S-Trfase"/>
</dbReference>
<dbReference type="SUPFAM" id="SSF47616">
    <property type="entry name" value="GST C-terminal domain-like"/>
    <property type="match status" value="1"/>
</dbReference>
<dbReference type="RefSeq" id="WP_320426225.1">
    <property type="nucleotide sequence ID" value="NZ_JAXCLA010000010.1"/>
</dbReference>
<evidence type="ECO:0000259" key="2">
    <source>
        <dbReference type="PROSITE" id="PS50405"/>
    </source>
</evidence>
<dbReference type="InterPro" id="IPR004045">
    <property type="entry name" value="Glutathione_S-Trfase_N"/>
</dbReference>
<proteinExistence type="predicted"/>
<dbReference type="SFLD" id="SFLDG00358">
    <property type="entry name" value="Main_(cytGST)"/>
    <property type="match status" value="1"/>
</dbReference>
<protein>
    <submittedName>
        <fullName evidence="3">Glutathione S-transferase family protein</fullName>
    </submittedName>
</protein>
<dbReference type="PANTHER" id="PTHR44051">
    <property type="entry name" value="GLUTATHIONE S-TRANSFERASE-RELATED"/>
    <property type="match status" value="1"/>
</dbReference>
<dbReference type="EMBL" id="JAXCLA010000010">
    <property type="protein sequence ID" value="MDY0748253.1"/>
    <property type="molecule type" value="Genomic_DNA"/>
</dbReference>
<organism evidence="3 4">
    <name type="scientific">Roseateles agri</name>
    <dbReference type="NCBI Taxonomy" id="3098619"/>
    <lineage>
        <taxon>Bacteria</taxon>
        <taxon>Pseudomonadati</taxon>
        <taxon>Pseudomonadota</taxon>
        <taxon>Betaproteobacteria</taxon>
        <taxon>Burkholderiales</taxon>
        <taxon>Sphaerotilaceae</taxon>
        <taxon>Roseateles</taxon>
    </lineage>
</organism>
<dbReference type="InterPro" id="IPR004046">
    <property type="entry name" value="GST_C"/>
</dbReference>
<sequence>MKLYDYELSGNCWKVRYLLNALGQRFDRQPINFHPGREHKSAWFIEQVNPLGQIPVLEDGGFLLRDAQAILVYLASAYDPSGRWYPAGARARGEIQLWLAVAEDITRSASAARLHDGFGFAHIDLEAARRSARALFRQLDDHLAERQQQGQRWLVAGERSTIADLACFPYVALAPEGGIALDEWPALRRWVWDFRHQPEFIGMPGILAPGL</sequence>
<keyword evidence="4" id="KW-1185">Reference proteome</keyword>